<evidence type="ECO:0008006" key="4">
    <source>
        <dbReference type="Google" id="ProtNLM"/>
    </source>
</evidence>
<keyword evidence="1" id="KW-0812">Transmembrane</keyword>
<keyword evidence="1" id="KW-0472">Membrane</keyword>
<dbReference type="AlphaFoldDB" id="A0A285MRD2"/>
<proteinExistence type="predicted"/>
<reference evidence="3" key="1">
    <citation type="submission" date="2017-09" db="EMBL/GenBank/DDBJ databases">
        <authorList>
            <person name="Varghese N."/>
            <person name="Submissions S."/>
        </authorList>
    </citation>
    <scope>NUCLEOTIDE SEQUENCE [LARGE SCALE GENOMIC DNA]</scope>
    <source>
        <strain evidence="3">DSM 25885</strain>
    </source>
</reference>
<keyword evidence="1" id="KW-1133">Transmembrane helix</keyword>
<evidence type="ECO:0000313" key="2">
    <source>
        <dbReference type="EMBL" id="SNY99698.1"/>
    </source>
</evidence>
<keyword evidence="3" id="KW-1185">Reference proteome</keyword>
<gene>
    <name evidence="2" type="ORF">SAMN06265377_1509</name>
</gene>
<evidence type="ECO:0000313" key="3">
    <source>
        <dbReference type="Proteomes" id="UP000219048"/>
    </source>
</evidence>
<accession>A0A285MRD2</accession>
<protein>
    <recommendedName>
        <fullName evidence="4">Type II secretion system protein</fullName>
    </recommendedName>
</protein>
<name>A0A285MRD2_9FLAO</name>
<dbReference type="Proteomes" id="UP000219048">
    <property type="component" value="Unassembled WGS sequence"/>
</dbReference>
<dbReference type="EMBL" id="OBEH01000002">
    <property type="protein sequence ID" value="SNY99698.1"/>
    <property type="molecule type" value="Genomic_DNA"/>
</dbReference>
<dbReference type="RefSeq" id="WP_097045180.1">
    <property type="nucleotide sequence ID" value="NZ_OBEH01000002.1"/>
</dbReference>
<feature type="transmembrane region" description="Helical" evidence="1">
    <location>
        <begin position="12"/>
        <end position="34"/>
    </location>
</feature>
<dbReference type="OrthoDB" id="1190115at2"/>
<organism evidence="2 3">
    <name type="scientific">Flagellimonas pacifica</name>
    <dbReference type="NCBI Taxonomy" id="1247520"/>
    <lineage>
        <taxon>Bacteria</taxon>
        <taxon>Pseudomonadati</taxon>
        <taxon>Bacteroidota</taxon>
        <taxon>Flavobacteriia</taxon>
        <taxon>Flavobacteriales</taxon>
        <taxon>Flavobacteriaceae</taxon>
        <taxon>Flagellimonas</taxon>
    </lineage>
</organism>
<sequence>MAVLKRRIKASTLMETMVATVLIVIIFMLSSLILNNLFVAQVKGNLQPVKTHLDQVEYLYSNGKLTVPYYEEWNDWNISIQNQKDGTVLLEAKEQIYSESRTLKRIVDNVEIL</sequence>
<evidence type="ECO:0000256" key="1">
    <source>
        <dbReference type="SAM" id="Phobius"/>
    </source>
</evidence>